<dbReference type="Proteomes" id="UP000184404">
    <property type="component" value="Unassembled WGS sequence"/>
</dbReference>
<dbReference type="AlphaFoldDB" id="A0A1M4ZHT4"/>
<name>A0A1M4ZHT4_9FIRM</name>
<dbReference type="RefSeq" id="WP_072936130.1">
    <property type="nucleotide sequence ID" value="NZ_FQUG01000008.1"/>
</dbReference>
<keyword evidence="4" id="KW-1185">Reference proteome</keyword>
<evidence type="ECO:0000259" key="1">
    <source>
        <dbReference type="Pfam" id="PF13173"/>
    </source>
</evidence>
<evidence type="ECO:0000259" key="2">
    <source>
        <dbReference type="Pfam" id="PF13635"/>
    </source>
</evidence>
<dbReference type="OrthoDB" id="9801684at2"/>
<evidence type="ECO:0000313" key="3">
    <source>
        <dbReference type="EMBL" id="SHF17610.1"/>
    </source>
</evidence>
<dbReference type="Pfam" id="PF13173">
    <property type="entry name" value="AAA_14"/>
    <property type="match status" value="1"/>
</dbReference>
<dbReference type="InterPro" id="IPR027417">
    <property type="entry name" value="P-loop_NTPase"/>
</dbReference>
<gene>
    <name evidence="3" type="ORF">SAMN02745190_02023</name>
</gene>
<dbReference type="InterPro" id="IPR025420">
    <property type="entry name" value="DUF4143"/>
</dbReference>
<dbReference type="InterPro" id="IPR041682">
    <property type="entry name" value="AAA_14"/>
</dbReference>
<dbReference type="PANTHER" id="PTHR33295:SF18">
    <property type="entry name" value="AAA+ ATPASE DOMAIN-CONTAINING PROTEIN"/>
    <property type="match status" value="1"/>
</dbReference>
<accession>A0A1M4ZHT4</accession>
<dbReference type="EMBL" id="FQUG01000008">
    <property type="protein sequence ID" value="SHF17610.1"/>
    <property type="molecule type" value="Genomic_DNA"/>
</dbReference>
<sequence length="405" mass="47351">MILNRDLYLERLYKHKDKDLVKIITGIRRCGKSTLLFDLYHKRLLEDGIPADHIIKVAIDNIKNADLKEPAALYKYLAQQMQGKGRCYIFLDEIQLVENFEDVVNGIKRDFDCDVYITGSNSKFLSTDINTRFRGRGIELKMFPLSFSEYYSYCQGDKRKAFNDYMMYGGMPYLLQEPEPMQKAEYLRTIAETVVIDDIVERYGIRNKEVLQALLSLLCSSIGAYVSSRKITDTLRSNGHATVDHKTVGSYIENLCDSFLFYRADRYDIKGKAYLKTLYKYYAVDIGLRNAFLNFRQIEPTHTIENIVYTELLHRGYIVDIGRNEQKEIDFIARNMKDTYYIQVSYTLIDEKTREREVSSFRKLDDGYKKIVITMDDDPFTDLGNGYKKMNMLDFLLDEYALEKA</sequence>
<proteinExistence type="predicted"/>
<evidence type="ECO:0000313" key="4">
    <source>
        <dbReference type="Proteomes" id="UP000184404"/>
    </source>
</evidence>
<feature type="domain" description="DUF4143" evidence="2">
    <location>
        <begin position="197"/>
        <end position="346"/>
    </location>
</feature>
<evidence type="ECO:0008006" key="5">
    <source>
        <dbReference type="Google" id="ProtNLM"/>
    </source>
</evidence>
<organism evidence="3 4">
    <name type="scientific">Schwartzia succinivorans DSM 10502</name>
    <dbReference type="NCBI Taxonomy" id="1123243"/>
    <lineage>
        <taxon>Bacteria</taxon>
        <taxon>Bacillati</taxon>
        <taxon>Bacillota</taxon>
        <taxon>Negativicutes</taxon>
        <taxon>Selenomonadales</taxon>
        <taxon>Selenomonadaceae</taxon>
        <taxon>Schwartzia</taxon>
    </lineage>
</organism>
<dbReference type="STRING" id="1123243.SAMN02745190_02023"/>
<protein>
    <recommendedName>
        <fullName evidence="5">ATP-binding protein</fullName>
    </recommendedName>
</protein>
<feature type="domain" description="AAA" evidence="1">
    <location>
        <begin position="21"/>
        <end position="150"/>
    </location>
</feature>
<reference evidence="3 4" key="1">
    <citation type="submission" date="2016-11" db="EMBL/GenBank/DDBJ databases">
        <authorList>
            <person name="Jaros S."/>
            <person name="Januszkiewicz K."/>
            <person name="Wedrychowicz H."/>
        </authorList>
    </citation>
    <scope>NUCLEOTIDE SEQUENCE [LARGE SCALE GENOMIC DNA]</scope>
    <source>
        <strain evidence="3 4">DSM 10502</strain>
    </source>
</reference>
<dbReference type="PANTHER" id="PTHR33295">
    <property type="entry name" value="ATPASE"/>
    <property type="match status" value="1"/>
</dbReference>
<dbReference type="SUPFAM" id="SSF52540">
    <property type="entry name" value="P-loop containing nucleoside triphosphate hydrolases"/>
    <property type="match status" value="1"/>
</dbReference>
<dbReference type="Pfam" id="PF13635">
    <property type="entry name" value="DUF4143"/>
    <property type="match status" value="1"/>
</dbReference>